<dbReference type="Gene3D" id="3.10.50.40">
    <property type="match status" value="1"/>
</dbReference>
<feature type="transmembrane region" description="Helical" evidence="6">
    <location>
        <begin position="131"/>
        <end position="150"/>
    </location>
</feature>
<dbReference type="PANTHER" id="PTHR43811:SF19">
    <property type="entry name" value="39 KDA FK506-BINDING NUCLEAR PROTEIN"/>
    <property type="match status" value="1"/>
</dbReference>
<protein>
    <recommendedName>
        <fullName evidence="2 5">peptidylprolyl isomerase</fullName>
        <ecNumber evidence="2 5">5.2.1.8</ecNumber>
    </recommendedName>
</protein>
<gene>
    <name evidence="8" type="ORF">CYMTET_16111</name>
</gene>
<evidence type="ECO:0000256" key="5">
    <source>
        <dbReference type="PROSITE-ProRule" id="PRU00277"/>
    </source>
</evidence>
<dbReference type="Proteomes" id="UP001190700">
    <property type="component" value="Unassembled WGS sequence"/>
</dbReference>
<name>A0AAE0GD74_9CHLO</name>
<dbReference type="PANTHER" id="PTHR43811">
    <property type="entry name" value="FKBP-TYPE PEPTIDYL-PROLYL CIS-TRANS ISOMERASE FKPA"/>
    <property type="match status" value="1"/>
</dbReference>
<keyword evidence="6" id="KW-0472">Membrane</keyword>
<evidence type="ECO:0000256" key="1">
    <source>
        <dbReference type="ARBA" id="ARBA00000971"/>
    </source>
</evidence>
<keyword evidence="3 5" id="KW-0697">Rotamase</keyword>
<proteinExistence type="predicted"/>
<dbReference type="GO" id="GO:0003755">
    <property type="term" value="F:peptidyl-prolyl cis-trans isomerase activity"/>
    <property type="evidence" value="ECO:0007669"/>
    <property type="project" value="UniProtKB-KW"/>
</dbReference>
<comment type="catalytic activity">
    <reaction evidence="1 5">
        <text>[protein]-peptidylproline (omega=180) = [protein]-peptidylproline (omega=0)</text>
        <dbReference type="Rhea" id="RHEA:16237"/>
        <dbReference type="Rhea" id="RHEA-COMP:10747"/>
        <dbReference type="Rhea" id="RHEA-COMP:10748"/>
        <dbReference type="ChEBI" id="CHEBI:83833"/>
        <dbReference type="ChEBI" id="CHEBI:83834"/>
        <dbReference type="EC" id="5.2.1.8"/>
    </reaction>
</comment>
<dbReference type="Pfam" id="PF00254">
    <property type="entry name" value="FKBP_C"/>
    <property type="match status" value="1"/>
</dbReference>
<dbReference type="EC" id="5.2.1.8" evidence="2 5"/>
<dbReference type="AlphaFoldDB" id="A0AAE0GD74"/>
<feature type="domain" description="PPIase FKBP-type" evidence="7">
    <location>
        <begin position="31"/>
        <end position="118"/>
    </location>
</feature>
<sequence length="180" mass="19981">MSRGRKALELSPGIIVKSILPGDEKTYAVHGDVVAVEYTGYFMDGKKFDSNVGKAPFRFVVGLGTVISGWDEVLLHLSLGERAEVTIPSEYAYGRYGSGDVIPPKATLRFDLTVIQISKKSGNMGQFWRSLFQHLVGAIALYIVIFAYIFRDKLYVYFLGETVDVVESANSHPETYAEDL</sequence>
<dbReference type="InterPro" id="IPR001179">
    <property type="entry name" value="PPIase_FKBP_dom"/>
</dbReference>
<dbReference type="InterPro" id="IPR046357">
    <property type="entry name" value="PPIase_dom_sf"/>
</dbReference>
<keyword evidence="6" id="KW-0812">Transmembrane</keyword>
<evidence type="ECO:0000256" key="3">
    <source>
        <dbReference type="ARBA" id="ARBA00023110"/>
    </source>
</evidence>
<dbReference type="SUPFAM" id="SSF54534">
    <property type="entry name" value="FKBP-like"/>
    <property type="match status" value="1"/>
</dbReference>
<organism evidence="8 9">
    <name type="scientific">Cymbomonas tetramitiformis</name>
    <dbReference type="NCBI Taxonomy" id="36881"/>
    <lineage>
        <taxon>Eukaryota</taxon>
        <taxon>Viridiplantae</taxon>
        <taxon>Chlorophyta</taxon>
        <taxon>Pyramimonadophyceae</taxon>
        <taxon>Pyramimonadales</taxon>
        <taxon>Pyramimonadaceae</taxon>
        <taxon>Cymbomonas</taxon>
    </lineage>
</organism>
<evidence type="ECO:0000256" key="4">
    <source>
        <dbReference type="ARBA" id="ARBA00023235"/>
    </source>
</evidence>
<evidence type="ECO:0000313" key="9">
    <source>
        <dbReference type="Proteomes" id="UP001190700"/>
    </source>
</evidence>
<reference evidence="8 9" key="1">
    <citation type="journal article" date="2015" name="Genome Biol. Evol.">
        <title>Comparative Genomics of a Bacterivorous Green Alga Reveals Evolutionary Causalities and Consequences of Phago-Mixotrophic Mode of Nutrition.</title>
        <authorList>
            <person name="Burns J.A."/>
            <person name="Paasch A."/>
            <person name="Narechania A."/>
            <person name="Kim E."/>
        </authorList>
    </citation>
    <scope>NUCLEOTIDE SEQUENCE [LARGE SCALE GENOMIC DNA]</scope>
    <source>
        <strain evidence="8 9">PLY_AMNH</strain>
    </source>
</reference>
<keyword evidence="6" id="KW-1133">Transmembrane helix</keyword>
<evidence type="ECO:0000256" key="6">
    <source>
        <dbReference type="SAM" id="Phobius"/>
    </source>
</evidence>
<dbReference type="PROSITE" id="PS50059">
    <property type="entry name" value="FKBP_PPIASE"/>
    <property type="match status" value="1"/>
</dbReference>
<evidence type="ECO:0000313" key="8">
    <source>
        <dbReference type="EMBL" id="KAK3275775.1"/>
    </source>
</evidence>
<evidence type="ECO:0000259" key="7">
    <source>
        <dbReference type="PROSITE" id="PS50059"/>
    </source>
</evidence>
<evidence type="ECO:0000256" key="2">
    <source>
        <dbReference type="ARBA" id="ARBA00013194"/>
    </source>
</evidence>
<dbReference type="EMBL" id="LGRX02007022">
    <property type="protein sequence ID" value="KAK3275775.1"/>
    <property type="molecule type" value="Genomic_DNA"/>
</dbReference>
<accession>A0AAE0GD74</accession>
<comment type="caution">
    <text evidence="8">The sequence shown here is derived from an EMBL/GenBank/DDBJ whole genome shotgun (WGS) entry which is preliminary data.</text>
</comment>
<keyword evidence="9" id="KW-1185">Reference proteome</keyword>
<keyword evidence="4 5" id="KW-0413">Isomerase</keyword>